<evidence type="ECO:0000313" key="5">
    <source>
        <dbReference type="Proteomes" id="UP000310506"/>
    </source>
</evidence>
<dbReference type="RefSeq" id="WP_136136933.1">
    <property type="nucleotide sequence ID" value="NZ_SDGV01000016.1"/>
</dbReference>
<sequence length="916" mass="107013">MRIKTLDVVGFGHFSNQVFYLDEESQLIYGENEAGKSTLYQFVRAILFGFAKKREKMRDFEPRNGDAFGGSIVFHDDVYGDVKVARFKNKNRGEAVVTLENGEVGNDYLLEKIISPLTKDVFDQIFSFQQEQLIDLADLDEAKLQHLLLTVGLTGSEQLNDVSQKFLKERQQIYKPSGRVPSLNQQLHKLQQLEEKINQAENEEINYQAYLAERQTLQNQLDELKQQQAELDLKQKRYTQQQKRYTQYAEWAKLNQLLEKDTIVTDEVLKETQETFQEYRFLENKEKKLLEQHRELASLNSPAFQFYVDEQRELESIQAKQLDVERLTQQIKVKKQLLQSNVEQQSNLLKMHELKSIETSTEDLEKVVAAIKTLSEEEEELVRDKIVLDNEISRVALRRKEIDRELTLLERELKTQEKIMERMQMKQSNSLNIPFAIIGVAFALAIVAGISSVTWLFLVVAVLVALGGGLLWRTTKEQQRQKAHPQLDFSQHKQEYSMQLAASDEIEGEYAHLQNEKKSLETKLGVINEQKDTWSKVYGLNPKESLSNWLTKLPAYYQIMALKEKHGQLREEMKILKEEEVVFQEALLFAKEWLPLQGKTTQEGYELLTQFIKEQQKVREETQYMEQEQASVPLQLTRVRQDLTQLETHLLSLTNQSFFRSDDIVRFIDGQTEKRQEEEELKNLTLRLEDYFSLDRPYQLSDINQQLIQVNEESERILSEQEEAQARIQKLSFDIAQLEQNGILDDLYQTRANEVTVIRQLADEWLGYKLAEDTLQAVFDYLSEQQLPAVLKMTSDYFNIFTAGRYPQVVLKDGRLQVQDKKYQYWDMTQLSTGTKDQLYIAFRLGFIQLHSEDYDAPIIIDDGWLHFDSGRKEIFFNVMIALGKNRQIICLSSDEEMKSYFEKNGVGVIQLEGRK</sequence>
<feature type="transmembrane region" description="Helical" evidence="2">
    <location>
        <begin position="430"/>
        <end position="448"/>
    </location>
</feature>
<organism evidence="4 5">
    <name type="scientific">Vagococcus silagei</name>
    <dbReference type="NCBI Taxonomy" id="2508885"/>
    <lineage>
        <taxon>Bacteria</taxon>
        <taxon>Bacillati</taxon>
        <taxon>Bacillota</taxon>
        <taxon>Bacilli</taxon>
        <taxon>Lactobacillales</taxon>
        <taxon>Enterococcaceae</taxon>
        <taxon>Vagococcus</taxon>
    </lineage>
</organism>
<reference evidence="4 5" key="1">
    <citation type="submission" date="2019-01" db="EMBL/GenBank/DDBJ databases">
        <title>Vagococcus silagei sp. nov. isolated from brewer's grain.</title>
        <authorList>
            <person name="Guu J.-R."/>
        </authorList>
    </citation>
    <scope>NUCLEOTIDE SEQUENCE [LARGE SCALE GENOMIC DNA]</scope>
    <source>
        <strain evidence="4 5">2B-2</strain>
    </source>
</reference>
<comment type="caution">
    <text evidence="4">The sequence shown here is derived from an EMBL/GenBank/DDBJ whole genome shotgun (WGS) entry which is preliminary data.</text>
</comment>
<name>A0A4S3B2L7_9ENTE</name>
<feature type="coiled-coil region" evidence="1">
    <location>
        <begin position="636"/>
        <end position="741"/>
    </location>
</feature>
<keyword evidence="2" id="KW-1133">Transmembrane helix</keyword>
<dbReference type="InterPro" id="IPR027417">
    <property type="entry name" value="P-loop_NTPase"/>
</dbReference>
<dbReference type="PANTHER" id="PTHR41259:SF1">
    <property type="entry name" value="DOUBLE-STRAND BREAK REPAIR RAD50 ATPASE, PUTATIVE-RELATED"/>
    <property type="match status" value="1"/>
</dbReference>
<dbReference type="AlphaFoldDB" id="A0A4S3B2L7"/>
<dbReference type="OrthoDB" id="9764467at2"/>
<evidence type="ECO:0000256" key="2">
    <source>
        <dbReference type="SAM" id="Phobius"/>
    </source>
</evidence>
<evidence type="ECO:0000259" key="3">
    <source>
        <dbReference type="Pfam" id="PF13514"/>
    </source>
</evidence>
<proteinExistence type="predicted"/>
<feature type="transmembrane region" description="Helical" evidence="2">
    <location>
        <begin position="454"/>
        <end position="472"/>
    </location>
</feature>
<dbReference type="SUPFAM" id="SSF52540">
    <property type="entry name" value="P-loop containing nucleoside triphosphate hydrolases"/>
    <property type="match status" value="2"/>
</dbReference>
<keyword evidence="1" id="KW-0175">Coiled coil</keyword>
<keyword evidence="5" id="KW-1185">Reference proteome</keyword>
<protein>
    <recommendedName>
        <fullName evidence="3">YhaN AAA domain-containing protein</fullName>
    </recommendedName>
</protein>
<dbReference type="Pfam" id="PF13514">
    <property type="entry name" value="AAA_27"/>
    <property type="match status" value="1"/>
</dbReference>
<evidence type="ECO:0000313" key="4">
    <source>
        <dbReference type="EMBL" id="THB61052.1"/>
    </source>
</evidence>
<dbReference type="InterPro" id="IPR038734">
    <property type="entry name" value="YhaN_AAA"/>
</dbReference>
<dbReference type="Gene3D" id="3.40.50.300">
    <property type="entry name" value="P-loop containing nucleotide triphosphate hydrolases"/>
    <property type="match status" value="2"/>
</dbReference>
<feature type="coiled-coil region" evidence="1">
    <location>
        <begin position="183"/>
        <end position="244"/>
    </location>
</feature>
<dbReference type="PANTHER" id="PTHR41259">
    <property type="entry name" value="DOUBLE-STRAND BREAK REPAIR RAD50 ATPASE, PUTATIVE-RELATED"/>
    <property type="match status" value="1"/>
</dbReference>
<feature type="coiled-coil region" evidence="1">
    <location>
        <begin position="317"/>
        <end position="426"/>
    </location>
</feature>
<feature type="coiled-coil region" evidence="1">
    <location>
        <begin position="503"/>
        <end position="530"/>
    </location>
</feature>
<evidence type="ECO:0000256" key="1">
    <source>
        <dbReference type="SAM" id="Coils"/>
    </source>
</evidence>
<gene>
    <name evidence="4" type="ORF">ESZ54_06890</name>
</gene>
<keyword evidence="2" id="KW-0472">Membrane</keyword>
<keyword evidence="2" id="KW-0812">Transmembrane</keyword>
<dbReference type="EMBL" id="SDGV01000016">
    <property type="protein sequence ID" value="THB61052.1"/>
    <property type="molecule type" value="Genomic_DNA"/>
</dbReference>
<dbReference type="Proteomes" id="UP000310506">
    <property type="component" value="Unassembled WGS sequence"/>
</dbReference>
<accession>A0A4S3B2L7</accession>
<feature type="domain" description="YhaN AAA" evidence="3">
    <location>
        <begin position="1"/>
        <end position="201"/>
    </location>
</feature>